<dbReference type="AlphaFoldDB" id="A0A507EA02"/>
<name>A0A507EA02_9FUNG</name>
<evidence type="ECO:0000256" key="1">
    <source>
        <dbReference type="SAM" id="MobiDB-lite"/>
    </source>
</evidence>
<protein>
    <submittedName>
        <fullName evidence="2">Uncharacterized protein</fullName>
    </submittedName>
</protein>
<gene>
    <name evidence="2" type="ORF">PhCBS80983_g01996</name>
</gene>
<comment type="caution">
    <text evidence="2">The sequence shown here is derived from an EMBL/GenBank/DDBJ whole genome shotgun (WGS) entry which is preliminary data.</text>
</comment>
<feature type="region of interest" description="Disordered" evidence="1">
    <location>
        <begin position="138"/>
        <end position="177"/>
    </location>
</feature>
<organism evidence="2 3">
    <name type="scientific">Powellomyces hirtus</name>
    <dbReference type="NCBI Taxonomy" id="109895"/>
    <lineage>
        <taxon>Eukaryota</taxon>
        <taxon>Fungi</taxon>
        <taxon>Fungi incertae sedis</taxon>
        <taxon>Chytridiomycota</taxon>
        <taxon>Chytridiomycota incertae sedis</taxon>
        <taxon>Chytridiomycetes</taxon>
        <taxon>Spizellomycetales</taxon>
        <taxon>Powellomycetaceae</taxon>
        <taxon>Powellomyces</taxon>
    </lineage>
</organism>
<dbReference type="PANTHER" id="PTHR28523">
    <property type="entry name" value="CYTOCHROME C OXIDASE ASSEMBLY FACTOR 1"/>
    <property type="match status" value="1"/>
</dbReference>
<dbReference type="GO" id="GO:0033617">
    <property type="term" value="P:mitochondrial respiratory chain complex IV assembly"/>
    <property type="evidence" value="ECO:0007669"/>
    <property type="project" value="InterPro"/>
</dbReference>
<dbReference type="Pfam" id="PF08695">
    <property type="entry name" value="Coa1"/>
    <property type="match status" value="1"/>
</dbReference>
<keyword evidence="3" id="KW-1185">Reference proteome</keyword>
<dbReference type="InterPro" id="IPR042432">
    <property type="entry name" value="Coa1_fungi"/>
</dbReference>
<dbReference type="PANTHER" id="PTHR28523:SF1">
    <property type="entry name" value="CYTOCHROME C OXIDASE ASSEMBLY FACTOR 1"/>
    <property type="match status" value="1"/>
</dbReference>
<sequence length="177" mass="19329">MSSTLGRFFSPRSPYPYLLAATAGLGWWTSVVLQNINSQKAHSGIFKAVMYHIRHDHQARELLGDEITHDTKLHPSVKGKINMLKGNADVEFVVEGSKGLGMIARGPRRWISSDVRSSIVSRSASLRHDTIEPAATASATTATPLHSLPSAPPPQPATLREGLVDREPLTEQFATPR</sequence>
<evidence type="ECO:0000313" key="2">
    <source>
        <dbReference type="EMBL" id="TPX60125.1"/>
    </source>
</evidence>
<dbReference type="Proteomes" id="UP000318582">
    <property type="component" value="Unassembled WGS sequence"/>
</dbReference>
<dbReference type="InterPro" id="IPR014807">
    <property type="entry name" value="Coa1"/>
</dbReference>
<proteinExistence type="predicted"/>
<accession>A0A507EA02</accession>
<evidence type="ECO:0000313" key="3">
    <source>
        <dbReference type="Proteomes" id="UP000318582"/>
    </source>
</evidence>
<dbReference type="GO" id="GO:0005743">
    <property type="term" value="C:mitochondrial inner membrane"/>
    <property type="evidence" value="ECO:0007669"/>
    <property type="project" value="TreeGrafter"/>
</dbReference>
<reference evidence="2 3" key="1">
    <citation type="journal article" date="2019" name="Sci. Rep.">
        <title>Comparative genomics of chytrid fungi reveal insights into the obligate biotrophic and pathogenic lifestyle of Synchytrium endobioticum.</title>
        <authorList>
            <person name="van de Vossenberg B.T.L.H."/>
            <person name="Warris S."/>
            <person name="Nguyen H.D.T."/>
            <person name="van Gent-Pelzer M.P.E."/>
            <person name="Joly D.L."/>
            <person name="van de Geest H.C."/>
            <person name="Bonants P.J.M."/>
            <person name="Smith D.S."/>
            <person name="Levesque C.A."/>
            <person name="van der Lee T.A.J."/>
        </authorList>
    </citation>
    <scope>NUCLEOTIDE SEQUENCE [LARGE SCALE GENOMIC DNA]</scope>
    <source>
        <strain evidence="2 3">CBS 809.83</strain>
    </source>
</reference>
<dbReference type="EMBL" id="QEAQ01000018">
    <property type="protein sequence ID" value="TPX60125.1"/>
    <property type="molecule type" value="Genomic_DNA"/>
</dbReference>